<dbReference type="KEGG" id="lgi:LOTGIDRAFT_97879"/>
<keyword evidence="7" id="KW-1185">Reference proteome</keyword>
<accession>V4B3B9</accession>
<dbReference type="Gene3D" id="3.90.1030.10">
    <property type="entry name" value="Ribosomal protein L17"/>
    <property type="match status" value="1"/>
</dbReference>
<dbReference type="Proteomes" id="UP000030746">
    <property type="component" value="Unassembled WGS sequence"/>
</dbReference>
<evidence type="ECO:0000313" key="6">
    <source>
        <dbReference type="EMBL" id="ESP01831.1"/>
    </source>
</evidence>
<dbReference type="GeneID" id="20253192"/>
<evidence type="ECO:0000256" key="2">
    <source>
        <dbReference type="ARBA" id="ARBA00022980"/>
    </source>
</evidence>
<evidence type="ECO:0000256" key="4">
    <source>
        <dbReference type="ARBA" id="ARBA00035290"/>
    </source>
</evidence>
<dbReference type="EMBL" id="KB200367">
    <property type="protein sequence ID" value="ESP01831.1"/>
    <property type="molecule type" value="Genomic_DNA"/>
</dbReference>
<evidence type="ECO:0000256" key="5">
    <source>
        <dbReference type="ARBA" id="ARBA00035413"/>
    </source>
</evidence>
<proteinExistence type="inferred from homology"/>
<feature type="non-terminal residue" evidence="6">
    <location>
        <position position="157"/>
    </location>
</feature>
<gene>
    <name evidence="6" type="ORF">LOTGIDRAFT_97879</name>
</gene>
<name>V4B3B9_LOTGI</name>
<protein>
    <recommendedName>
        <fullName evidence="4">Large ribosomal subunit protein bL17m</fullName>
    </recommendedName>
    <alternativeName>
        <fullName evidence="5">39S ribosomal protein L17, mitochondrial</fullName>
    </alternativeName>
</protein>
<keyword evidence="2" id="KW-0689">Ribosomal protein</keyword>
<dbReference type="RefSeq" id="XP_009047511.1">
    <property type="nucleotide sequence ID" value="XM_009049263.1"/>
</dbReference>
<organism evidence="6 7">
    <name type="scientific">Lottia gigantea</name>
    <name type="common">Giant owl limpet</name>
    <dbReference type="NCBI Taxonomy" id="225164"/>
    <lineage>
        <taxon>Eukaryota</taxon>
        <taxon>Metazoa</taxon>
        <taxon>Spiralia</taxon>
        <taxon>Lophotrochozoa</taxon>
        <taxon>Mollusca</taxon>
        <taxon>Gastropoda</taxon>
        <taxon>Patellogastropoda</taxon>
        <taxon>Lottioidea</taxon>
        <taxon>Lottiidae</taxon>
        <taxon>Lottia</taxon>
    </lineage>
</organism>
<comment type="similarity">
    <text evidence="1">Belongs to the bacterial ribosomal protein bL17 family.</text>
</comment>
<evidence type="ECO:0000256" key="3">
    <source>
        <dbReference type="ARBA" id="ARBA00023274"/>
    </source>
</evidence>
<sequence>RIPYNVRPRRMARVDGRCGGREKRIVALQRLVTALFRYERIESVYQHCDETRGYAERLISLAIRNGNKHRETMETADFWLLEKDLIPKLFEVLVPRYMNYSSAYTQIYRLPSVYPGDGKELGLIELKGNPWPDVKHKRRDKSNLLTNILLNQVKQEY</sequence>
<dbReference type="OMA" id="HKPTMEM"/>
<dbReference type="AlphaFoldDB" id="V4B3B9"/>
<dbReference type="PANTHER" id="PTHR14413">
    <property type="entry name" value="RIBOSOMAL PROTEIN L17"/>
    <property type="match status" value="1"/>
</dbReference>
<dbReference type="SUPFAM" id="SSF64263">
    <property type="entry name" value="Prokaryotic ribosomal protein L17"/>
    <property type="match status" value="1"/>
</dbReference>
<dbReference type="STRING" id="225164.V4B3B9"/>
<feature type="non-terminal residue" evidence="6">
    <location>
        <position position="1"/>
    </location>
</feature>
<dbReference type="Pfam" id="PF01196">
    <property type="entry name" value="Ribosomal_L17"/>
    <property type="match status" value="1"/>
</dbReference>
<dbReference type="GO" id="GO:0006412">
    <property type="term" value="P:translation"/>
    <property type="evidence" value="ECO:0007669"/>
    <property type="project" value="InterPro"/>
</dbReference>
<evidence type="ECO:0000313" key="7">
    <source>
        <dbReference type="Proteomes" id="UP000030746"/>
    </source>
</evidence>
<dbReference type="HOGENOM" id="CLU_074407_3_0_1"/>
<dbReference type="GO" id="GO:0005762">
    <property type="term" value="C:mitochondrial large ribosomal subunit"/>
    <property type="evidence" value="ECO:0007669"/>
    <property type="project" value="TreeGrafter"/>
</dbReference>
<dbReference type="CTD" id="20253192"/>
<dbReference type="InterPro" id="IPR000456">
    <property type="entry name" value="Ribosomal_bL17"/>
</dbReference>
<dbReference type="OrthoDB" id="275000at2759"/>
<dbReference type="InterPro" id="IPR036373">
    <property type="entry name" value="Ribosomal_bL17_sf"/>
</dbReference>
<evidence type="ECO:0000256" key="1">
    <source>
        <dbReference type="ARBA" id="ARBA00008777"/>
    </source>
</evidence>
<dbReference type="GO" id="GO:0003735">
    <property type="term" value="F:structural constituent of ribosome"/>
    <property type="evidence" value="ECO:0007669"/>
    <property type="project" value="InterPro"/>
</dbReference>
<reference evidence="6 7" key="1">
    <citation type="journal article" date="2013" name="Nature">
        <title>Insights into bilaterian evolution from three spiralian genomes.</title>
        <authorList>
            <person name="Simakov O."/>
            <person name="Marletaz F."/>
            <person name="Cho S.J."/>
            <person name="Edsinger-Gonzales E."/>
            <person name="Havlak P."/>
            <person name="Hellsten U."/>
            <person name="Kuo D.H."/>
            <person name="Larsson T."/>
            <person name="Lv J."/>
            <person name="Arendt D."/>
            <person name="Savage R."/>
            <person name="Osoegawa K."/>
            <person name="de Jong P."/>
            <person name="Grimwood J."/>
            <person name="Chapman J.A."/>
            <person name="Shapiro H."/>
            <person name="Aerts A."/>
            <person name="Otillar R.P."/>
            <person name="Terry A.Y."/>
            <person name="Boore J.L."/>
            <person name="Grigoriev I.V."/>
            <person name="Lindberg D.R."/>
            <person name="Seaver E.C."/>
            <person name="Weisblat D.A."/>
            <person name="Putnam N.H."/>
            <person name="Rokhsar D.S."/>
        </authorList>
    </citation>
    <scope>NUCLEOTIDE SEQUENCE [LARGE SCALE GENOMIC DNA]</scope>
</reference>
<keyword evidence="3" id="KW-0687">Ribonucleoprotein</keyword>
<dbReference type="PANTHER" id="PTHR14413:SF16">
    <property type="entry name" value="LARGE RIBOSOMAL SUBUNIT PROTEIN BL17M"/>
    <property type="match status" value="1"/>
</dbReference>
<dbReference type="FunFam" id="3.90.1030.10:FF:000009">
    <property type="entry name" value="39S ribosomal protein L17, mitochondrial"/>
    <property type="match status" value="1"/>
</dbReference>